<keyword evidence="11" id="KW-1185">Reference proteome</keyword>
<dbReference type="InterPro" id="IPR011009">
    <property type="entry name" value="Kinase-like_dom_sf"/>
</dbReference>
<evidence type="ECO:0000313" key="11">
    <source>
        <dbReference type="Proteomes" id="UP000275267"/>
    </source>
</evidence>
<dbReference type="Proteomes" id="UP000275267">
    <property type="component" value="Unassembled WGS sequence"/>
</dbReference>
<dbReference type="EMBL" id="PQIB02000009">
    <property type="protein sequence ID" value="RLN01137.1"/>
    <property type="molecule type" value="Genomic_DNA"/>
</dbReference>
<dbReference type="InterPro" id="IPR001611">
    <property type="entry name" value="Leu-rich_rpt"/>
</dbReference>
<feature type="signal peptide" evidence="7">
    <location>
        <begin position="1"/>
        <end position="28"/>
    </location>
</feature>
<dbReference type="Pfam" id="PF12819">
    <property type="entry name" value="Malectin_like"/>
    <property type="match status" value="1"/>
</dbReference>
<dbReference type="InterPro" id="IPR032675">
    <property type="entry name" value="LRR_dom_sf"/>
</dbReference>
<feature type="domain" description="Malectin-like" evidence="9">
    <location>
        <begin position="38"/>
        <end position="372"/>
    </location>
</feature>
<comment type="catalytic activity">
    <reaction evidence="3">
        <text>L-threonyl-[protein] + ATP = O-phospho-L-threonyl-[protein] + ADP + H(+)</text>
        <dbReference type="Rhea" id="RHEA:46608"/>
        <dbReference type="Rhea" id="RHEA-COMP:11060"/>
        <dbReference type="Rhea" id="RHEA-COMP:11605"/>
        <dbReference type="ChEBI" id="CHEBI:15378"/>
        <dbReference type="ChEBI" id="CHEBI:30013"/>
        <dbReference type="ChEBI" id="CHEBI:30616"/>
        <dbReference type="ChEBI" id="CHEBI:61977"/>
        <dbReference type="ChEBI" id="CHEBI:456216"/>
        <dbReference type="EC" id="2.7.11.1"/>
    </reaction>
</comment>
<evidence type="ECO:0000259" key="8">
    <source>
        <dbReference type="Pfam" id="PF07714"/>
    </source>
</evidence>
<organism evidence="10 11">
    <name type="scientific">Panicum miliaceum</name>
    <name type="common">Proso millet</name>
    <name type="synonym">Broomcorn millet</name>
    <dbReference type="NCBI Taxonomy" id="4540"/>
    <lineage>
        <taxon>Eukaryota</taxon>
        <taxon>Viridiplantae</taxon>
        <taxon>Streptophyta</taxon>
        <taxon>Embryophyta</taxon>
        <taxon>Tracheophyta</taxon>
        <taxon>Spermatophyta</taxon>
        <taxon>Magnoliopsida</taxon>
        <taxon>Liliopsida</taxon>
        <taxon>Poales</taxon>
        <taxon>Poaceae</taxon>
        <taxon>PACMAD clade</taxon>
        <taxon>Panicoideae</taxon>
        <taxon>Panicodae</taxon>
        <taxon>Paniceae</taxon>
        <taxon>Panicinae</taxon>
        <taxon>Panicum</taxon>
        <taxon>Panicum sect. Panicum</taxon>
    </lineage>
</organism>
<evidence type="ECO:0000256" key="5">
    <source>
        <dbReference type="SAM" id="MobiDB-lite"/>
    </source>
</evidence>
<feature type="transmembrane region" description="Helical" evidence="6">
    <location>
        <begin position="505"/>
        <end position="529"/>
    </location>
</feature>
<proteinExistence type="predicted"/>
<keyword evidence="6" id="KW-0812">Transmembrane</keyword>
<feature type="region of interest" description="Disordered" evidence="5">
    <location>
        <begin position="535"/>
        <end position="566"/>
    </location>
</feature>
<accession>A0A3L6REA2</accession>
<keyword evidence="6" id="KW-1133">Transmembrane helix</keyword>
<comment type="catalytic activity">
    <reaction evidence="4">
        <text>L-seryl-[protein] + ATP = O-phospho-L-seryl-[protein] + ADP + H(+)</text>
        <dbReference type="Rhea" id="RHEA:17989"/>
        <dbReference type="Rhea" id="RHEA-COMP:9863"/>
        <dbReference type="Rhea" id="RHEA-COMP:11604"/>
        <dbReference type="ChEBI" id="CHEBI:15378"/>
        <dbReference type="ChEBI" id="CHEBI:29999"/>
        <dbReference type="ChEBI" id="CHEBI:30616"/>
        <dbReference type="ChEBI" id="CHEBI:83421"/>
        <dbReference type="ChEBI" id="CHEBI:456216"/>
        <dbReference type="EC" id="2.7.11.1"/>
    </reaction>
</comment>
<evidence type="ECO:0000256" key="3">
    <source>
        <dbReference type="ARBA" id="ARBA00047899"/>
    </source>
</evidence>
<dbReference type="OrthoDB" id="2017114at2759"/>
<evidence type="ECO:0000256" key="6">
    <source>
        <dbReference type="SAM" id="Phobius"/>
    </source>
</evidence>
<feature type="compositionally biased region" description="Polar residues" evidence="5">
    <location>
        <begin position="536"/>
        <end position="549"/>
    </location>
</feature>
<keyword evidence="7" id="KW-0732">Signal</keyword>
<dbReference type="EC" id="2.7.11.1" evidence="2"/>
<dbReference type="AlphaFoldDB" id="A0A3L6REA2"/>
<comment type="subcellular location">
    <subcellularLocation>
        <location evidence="1">Membrane</location>
        <topology evidence="1">Single-pass membrane protein</topology>
    </subcellularLocation>
</comment>
<dbReference type="InterPro" id="IPR001245">
    <property type="entry name" value="Ser-Thr/Tyr_kinase_cat_dom"/>
</dbReference>
<evidence type="ECO:0000259" key="9">
    <source>
        <dbReference type="Pfam" id="PF12819"/>
    </source>
</evidence>
<reference evidence="11" key="1">
    <citation type="journal article" date="2019" name="Nat. Commun.">
        <title>The genome of broomcorn millet.</title>
        <authorList>
            <person name="Zou C."/>
            <person name="Miki D."/>
            <person name="Li D."/>
            <person name="Tang Q."/>
            <person name="Xiao L."/>
            <person name="Rajput S."/>
            <person name="Deng P."/>
            <person name="Jia W."/>
            <person name="Huang R."/>
            <person name="Zhang M."/>
            <person name="Sun Y."/>
            <person name="Hu J."/>
            <person name="Fu X."/>
            <person name="Schnable P.S."/>
            <person name="Li F."/>
            <person name="Zhang H."/>
            <person name="Feng B."/>
            <person name="Zhu X."/>
            <person name="Liu R."/>
            <person name="Schnable J.C."/>
            <person name="Zhu J.-K."/>
            <person name="Zhang H."/>
        </authorList>
    </citation>
    <scope>NUCLEOTIDE SEQUENCE [LARGE SCALE GENOMIC DNA]</scope>
</reference>
<evidence type="ECO:0000256" key="7">
    <source>
        <dbReference type="SAM" id="SignalP"/>
    </source>
</evidence>
<dbReference type="Pfam" id="PF00560">
    <property type="entry name" value="LRR_1"/>
    <property type="match status" value="1"/>
</dbReference>
<feature type="chain" id="PRO_5018090773" description="non-specific serine/threonine protein kinase" evidence="7">
    <location>
        <begin position="29"/>
        <end position="694"/>
    </location>
</feature>
<dbReference type="Gene3D" id="1.10.510.10">
    <property type="entry name" value="Transferase(Phosphotransferase) domain 1"/>
    <property type="match status" value="1"/>
</dbReference>
<protein>
    <recommendedName>
        <fullName evidence="2">non-specific serine/threonine protein kinase</fullName>
        <ecNumber evidence="2">2.7.11.1</ecNumber>
    </recommendedName>
</protein>
<evidence type="ECO:0000256" key="1">
    <source>
        <dbReference type="ARBA" id="ARBA00004167"/>
    </source>
</evidence>
<sequence length="694" mass="76412">MAPAAPRSRLLLLCLAVAATAGVLQARAQPDSIGFISIDCGLPGTASYVDDATKLAYVPDAAFIDAGTNQNISAEYMTPTLSKRYHNVRSFPDGVRNCYTLRSIVAGLKYLLRATFKYGNYDNLARPPIFDLYIGVNFWTMVNVTDAGSAIILEAIVLVPDDFVQVCLVNTGSGTPFISGLDLRPLKSTLYPQANATQGLVLYARLNFGPTNSTTIIRYPDDPHDRVWMPWVNTAAWNSVSTTLRVEDIADDDMFEVPTKVLQTAVTPRNASGNIEFSWEPEPQPKDPTPGYVANMHFSELELLPGNAARQFYVNLNGKPWYPKPYKPMYLISDTIYNSNPCRGFPHYNISINATANSTLPPMINAVEVFSVIPTTNVGTDSQDVSAITAIKAKYGVKKNWMGDPCVPKTLAWEGLTCSYAISSPPRITSLNLSFSGLNGDISSSFANLKAVQYIDLTGNKLSGSIPSGLLKRVQDGSLDLRYGDNPNLCTNGNSCQATKTKSKLAIYIAVPVVLVVVIVSVAVLLLCFCRRKKQGPTSNTVKPQNETPVSHAPAPSAGGGSYPQSSLQLENRRFTYKELEMITDSFQRAQTLTKIHHKNLMSMIGYCKDGDYMALVYEYMSEGSLQEHISGNGRNTGFLSWRQRLRIAMESAQGSGTRDRERRGPWKRCQARDAAPRERCVIAWRGLLEWERP</sequence>
<dbReference type="Pfam" id="PF07714">
    <property type="entry name" value="PK_Tyr_Ser-Thr"/>
    <property type="match status" value="1"/>
</dbReference>
<dbReference type="Gene3D" id="3.80.10.10">
    <property type="entry name" value="Ribonuclease Inhibitor"/>
    <property type="match status" value="1"/>
</dbReference>
<dbReference type="GO" id="GO:0004672">
    <property type="term" value="F:protein kinase activity"/>
    <property type="evidence" value="ECO:0007669"/>
    <property type="project" value="InterPro"/>
</dbReference>
<dbReference type="PANTHER" id="PTHR45631">
    <property type="entry name" value="OS07G0107800 PROTEIN-RELATED"/>
    <property type="match status" value="1"/>
</dbReference>
<evidence type="ECO:0000313" key="10">
    <source>
        <dbReference type="EMBL" id="RLN01137.1"/>
    </source>
</evidence>
<name>A0A3L6REA2_PANMI</name>
<feature type="domain" description="Serine-threonine/tyrosine-protein kinase catalytic" evidence="8">
    <location>
        <begin position="583"/>
        <end position="655"/>
    </location>
</feature>
<dbReference type="InterPro" id="IPR024788">
    <property type="entry name" value="Malectin-like_Carb-bd_dom"/>
</dbReference>
<evidence type="ECO:0000256" key="4">
    <source>
        <dbReference type="ARBA" id="ARBA00048679"/>
    </source>
</evidence>
<dbReference type="GO" id="GO:0016020">
    <property type="term" value="C:membrane"/>
    <property type="evidence" value="ECO:0007669"/>
    <property type="project" value="UniProtKB-SubCell"/>
</dbReference>
<dbReference type="SUPFAM" id="SSF52058">
    <property type="entry name" value="L domain-like"/>
    <property type="match status" value="1"/>
</dbReference>
<dbReference type="SUPFAM" id="SSF56112">
    <property type="entry name" value="Protein kinase-like (PK-like)"/>
    <property type="match status" value="1"/>
</dbReference>
<keyword evidence="6" id="KW-0472">Membrane</keyword>
<dbReference type="STRING" id="4540.A0A3L6REA2"/>
<gene>
    <name evidence="10" type="ORF">C2845_PM06G00110</name>
</gene>
<evidence type="ECO:0000256" key="2">
    <source>
        <dbReference type="ARBA" id="ARBA00012513"/>
    </source>
</evidence>
<dbReference type="PANTHER" id="PTHR45631:SF114">
    <property type="entry name" value="OS05G0525800 PROTEIN"/>
    <property type="match status" value="1"/>
</dbReference>
<comment type="caution">
    <text evidence="10">The sequence shown here is derived from an EMBL/GenBank/DDBJ whole genome shotgun (WGS) entry which is preliminary data.</text>
</comment>